<evidence type="ECO:0000256" key="1">
    <source>
        <dbReference type="SAM" id="Phobius"/>
    </source>
</evidence>
<dbReference type="InterPro" id="IPR029044">
    <property type="entry name" value="Nucleotide-diphossugar_trans"/>
</dbReference>
<comment type="caution">
    <text evidence="3">The sequence shown here is derived from an EMBL/GenBank/DDBJ whole genome shotgun (WGS) entry which is preliminary data.</text>
</comment>
<evidence type="ECO:0000259" key="2">
    <source>
        <dbReference type="Pfam" id="PF00535"/>
    </source>
</evidence>
<dbReference type="EMBL" id="AOLK01000002">
    <property type="protein sequence ID" value="ELZ89499.1"/>
    <property type="molecule type" value="Genomic_DNA"/>
</dbReference>
<dbReference type="InterPro" id="IPR001173">
    <property type="entry name" value="Glyco_trans_2-like"/>
</dbReference>
<evidence type="ECO:0000313" key="4">
    <source>
        <dbReference type="Proteomes" id="UP000011612"/>
    </source>
</evidence>
<dbReference type="Gene3D" id="3.90.550.10">
    <property type="entry name" value="Spore Coat Polysaccharide Biosynthesis Protein SpsA, Chain A"/>
    <property type="match status" value="1"/>
</dbReference>
<proteinExistence type="predicted"/>
<dbReference type="PANTHER" id="PTHR22916:SF3">
    <property type="entry name" value="UDP-GLCNAC:BETAGAL BETA-1,3-N-ACETYLGLUCOSAMINYLTRANSFERASE-LIKE PROTEIN 1"/>
    <property type="match status" value="1"/>
</dbReference>
<gene>
    <name evidence="3" type="ORF">C453_00445</name>
</gene>
<dbReference type="PANTHER" id="PTHR22916">
    <property type="entry name" value="GLYCOSYLTRANSFERASE"/>
    <property type="match status" value="1"/>
</dbReference>
<dbReference type="Pfam" id="PF00535">
    <property type="entry name" value="Glycos_transf_2"/>
    <property type="match status" value="1"/>
</dbReference>
<keyword evidence="3" id="KW-0808">Transferase</keyword>
<dbReference type="AlphaFoldDB" id="M0I2A1"/>
<dbReference type="STRING" id="1230453.C453_00445"/>
<feature type="domain" description="Glycosyltransferase 2-like" evidence="2">
    <location>
        <begin position="6"/>
        <end position="168"/>
    </location>
</feature>
<dbReference type="RefSeq" id="WP_008321996.1">
    <property type="nucleotide sequence ID" value="NZ_AOLK01000002.1"/>
</dbReference>
<keyword evidence="1" id="KW-1133">Transmembrane helix</keyword>
<dbReference type="GO" id="GO:0016758">
    <property type="term" value="F:hexosyltransferase activity"/>
    <property type="evidence" value="ECO:0007669"/>
    <property type="project" value="UniProtKB-ARBA"/>
</dbReference>
<accession>M0I2A1</accession>
<reference evidence="3 4" key="1">
    <citation type="journal article" date="2014" name="PLoS Genet.">
        <title>Phylogenetically driven sequencing of extremely halophilic archaea reveals strategies for static and dynamic osmo-response.</title>
        <authorList>
            <person name="Becker E.A."/>
            <person name="Seitzer P.M."/>
            <person name="Tritt A."/>
            <person name="Larsen D."/>
            <person name="Krusor M."/>
            <person name="Yao A.I."/>
            <person name="Wu D."/>
            <person name="Madern D."/>
            <person name="Eisen J.A."/>
            <person name="Darling A.E."/>
            <person name="Facciotti M.T."/>
        </authorList>
    </citation>
    <scope>NUCLEOTIDE SEQUENCE [LARGE SCALE GENOMIC DNA]</scope>
    <source>
        <strain evidence="3 4">ATCC BAA-1513</strain>
    </source>
</reference>
<dbReference type="CDD" id="cd00761">
    <property type="entry name" value="Glyco_tranf_GTA_type"/>
    <property type="match status" value="1"/>
</dbReference>
<dbReference type="Proteomes" id="UP000011612">
    <property type="component" value="Unassembled WGS sequence"/>
</dbReference>
<keyword evidence="1" id="KW-0472">Membrane</keyword>
<evidence type="ECO:0000313" key="3">
    <source>
        <dbReference type="EMBL" id="ELZ89499.1"/>
    </source>
</evidence>
<keyword evidence="1" id="KW-0812">Transmembrane</keyword>
<protein>
    <submittedName>
        <fullName evidence="3">Glycosyl transferase</fullName>
    </submittedName>
</protein>
<feature type="transmembrane region" description="Helical" evidence="1">
    <location>
        <begin position="287"/>
        <end position="306"/>
    </location>
</feature>
<dbReference type="OrthoDB" id="46222at2157"/>
<keyword evidence="4" id="KW-1185">Reference proteome</keyword>
<name>M0I2A1_HALEO</name>
<sequence>MKTIDAIVTTYYRNEYLKTAIESLLASKGVVVEVYVVDMSCERHAEEVVREYDVNYVPIQSYDTDHTLKQIAKARDIGVALSTEDYVFFLDDDDTVTPDGLSKLVNSLNGQCGVAFGMPDSLLSPEMIKPFYTNENPLNPERLRSFMLGLLTTPLSTCAMVVERESIESIPPIASLPHDDIATVFELSTTTNIATIDEVIVHSQQKEPDAGLSKESLYGQANIFTEYQDYYDEIPTEFRLTDRQYEAAKSEYHRYKAMAALSDRYWSSSAIYQYYNSAKTRPYGITYGYLRFLASLFGSLGLFLFAKIQGKKVA</sequence>
<organism evidence="3 4">
    <name type="scientific">Haloferax elongans ATCC BAA-1513</name>
    <dbReference type="NCBI Taxonomy" id="1230453"/>
    <lineage>
        <taxon>Archaea</taxon>
        <taxon>Methanobacteriati</taxon>
        <taxon>Methanobacteriota</taxon>
        <taxon>Stenosarchaea group</taxon>
        <taxon>Halobacteria</taxon>
        <taxon>Halobacteriales</taxon>
        <taxon>Haloferacaceae</taxon>
        <taxon>Haloferax</taxon>
    </lineage>
</organism>
<dbReference type="SUPFAM" id="SSF53448">
    <property type="entry name" value="Nucleotide-diphospho-sugar transferases"/>
    <property type="match status" value="1"/>
</dbReference>